<dbReference type="EMBL" id="GECZ01010200">
    <property type="protein sequence ID" value="JAS59569.1"/>
    <property type="molecule type" value="Transcribed_RNA"/>
</dbReference>
<feature type="non-terminal residue" evidence="2">
    <location>
        <position position="1"/>
    </location>
</feature>
<feature type="coiled-coil region" evidence="1">
    <location>
        <begin position="147"/>
        <end position="318"/>
    </location>
</feature>
<protein>
    <submittedName>
        <fullName evidence="2">Uncharacterized protein</fullName>
    </submittedName>
</protein>
<feature type="coiled-coil region" evidence="1">
    <location>
        <begin position="60"/>
        <end position="101"/>
    </location>
</feature>
<dbReference type="AlphaFoldDB" id="A0A1B6GAV1"/>
<evidence type="ECO:0000256" key="1">
    <source>
        <dbReference type="SAM" id="Coils"/>
    </source>
</evidence>
<organism evidence="2">
    <name type="scientific">Cuerna arida</name>
    <dbReference type="NCBI Taxonomy" id="1464854"/>
    <lineage>
        <taxon>Eukaryota</taxon>
        <taxon>Metazoa</taxon>
        <taxon>Ecdysozoa</taxon>
        <taxon>Arthropoda</taxon>
        <taxon>Hexapoda</taxon>
        <taxon>Insecta</taxon>
        <taxon>Pterygota</taxon>
        <taxon>Neoptera</taxon>
        <taxon>Paraneoptera</taxon>
        <taxon>Hemiptera</taxon>
        <taxon>Auchenorrhyncha</taxon>
        <taxon>Membracoidea</taxon>
        <taxon>Cicadellidae</taxon>
        <taxon>Cicadellinae</taxon>
        <taxon>Proconiini</taxon>
        <taxon>Cuerna</taxon>
    </lineage>
</organism>
<proteinExistence type="predicted"/>
<keyword evidence="1" id="KW-0175">Coiled coil</keyword>
<feature type="coiled-coil region" evidence="1">
    <location>
        <begin position="350"/>
        <end position="415"/>
    </location>
</feature>
<accession>A0A1B6GAV1</accession>
<gene>
    <name evidence="2" type="ORF">g.27100</name>
</gene>
<reference evidence="2" key="1">
    <citation type="submission" date="2015-11" db="EMBL/GenBank/DDBJ databases">
        <title>De novo transcriptome assembly of four potential Pierce s Disease insect vectors from Arizona vineyards.</title>
        <authorList>
            <person name="Tassone E.E."/>
        </authorList>
    </citation>
    <scope>NUCLEOTIDE SEQUENCE</scope>
</reference>
<sequence>KWKYDPTMIVWLINININASRKVLDNISSPGQGGRNLHTYTPRSHEDLLRSHLQLDAARNAKLINDLQRLAAENNLLRKELNQARHDLKNKDEEIETLYVKLRRPKTPPSQLQVNQSWKPDTLIEVDGKPITLEKLISHFNGVIQRHHDLINKKNRLINQLQDALKNQQTVQSRTTESFKHQTDEALSHNLMSEFSKQLEKIKREYEHVENILTERNDKLEKLIEELQHKLDEYAKEIQYLRSELTTSTTRGNTQPTQSTVQLLKEKERENNYLKEIISSLKVQRTNNVILHEPQIPNEDFENKMKKIIENKKDIILKLNSIIDEVRSQPSDIALGTPGNINLNGVETDCQAVISELNTLNEKLNNMLQKLKESSVASPIEGDVVKKPVDKSNLISNLENLKKRVQDDIDTLKNNDGGTDSTLDAAVILRGQAVVRIDDPSYLTKRALVTESEGGTGVDSSAEPIETSSNIKFMLYPSTPQYQQPRRQRVEDVELPRLDDFSHLIPQTTYAQDTTKYYPITPCEACSVPDTSVVTHIPSNRNVEFGEKVRTPSPKRKMIQDFFKISRPKSKEREIKVKEKTKSKGGCCGKKVNETSSIPYTKYIEKEKIVNIHNPNEIPQRLYPGISRDYLSPDFSGARRHQTNLFMAKYRK</sequence>
<evidence type="ECO:0000313" key="2">
    <source>
        <dbReference type="EMBL" id="JAS59569.1"/>
    </source>
</evidence>
<name>A0A1B6GAV1_9HEMI</name>